<feature type="region of interest" description="Disordered" evidence="1">
    <location>
        <begin position="259"/>
        <end position="287"/>
    </location>
</feature>
<organism evidence="4 5">
    <name type="scientific">Rhizopogon vinicolor AM-OR11-026</name>
    <dbReference type="NCBI Taxonomy" id="1314800"/>
    <lineage>
        <taxon>Eukaryota</taxon>
        <taxon>Fungi</taxon>
        <taxon>Dikarya</taxon>
        <taxon>Basidiomycota</taxon>
        <taxon>Agaricomycotina</taxon>
        <taxon>Agaricomycetes</taxon>
        <taxon>Agaricomycetidae</taxon>
        <taxon>Boletales</taxon>
        <taxon>Suillineae</taxon>
        <taxon>Rhizopogonaceae</taxon>
        <taxon>Rhizopogon</taxon>
    </lineage>
</organism>
<keyword evidence="5" id="KW-1185">Reference proteome</keyword>
<dbReference type="OrthoDB" id="3357408at2759"/>
<reference evidence="4 5" key="1">
    <citation type="submission" date="2016-06" db="EMBL/GenBank/DDBJ databases">
        <title>Comparative genomics of the ectomycorrhizal sister species Rhizopogon vinicolor and Rhizopogon vesiculosus (Basidiomycota: Boletales) reveals a divergence of the mating type B locus.</title>
        <authorList>
            <consortium name="DOE Joint Genome Institute"/>
            <person name="Mujic A.B."/>
            <person name="Kuo A."/>
            <person name="Tritt A."/>
            <person name="Lipzen A."/>
            <person name="Chen C."/>
            <person name="Johnson J."/>
            <person name="Sharma A."/>
            <person name="Barry K."/>
            <person name="Grigoriev I.V."/>
            <person name="Spatafora J.W."/>
        </authorList>
    </citation>
    <scope>NUCLEOTIDE SEQUENCE [LARGE SCALE GENOMIC DNA]</scope>
    <source>
        <strain evidence="4 5">AM-OR11-026</strain>
    </source>
</reference>
<feature type="transmembrane region" description="Helical" evidence="2">
    <location>
        <begin position="74"/>
        <end position="96"/>
    </location>
</feature>
<dbReference type="Proteomes" id="UP000092154">
    <property type="component" value="Unassembled WGS sequence"/>
</dbReference>
<dbReference type="AlphaFoldDB" id="A0A1B7MVZ7"/>
<keyword evidence="2" id="KW-1133">Transmembrane helix</keyword>
<feature type="signal peptide" evidence="3">
    <location>
        <begin position="1"/>
        <end position="20"/>
    </location>
</feature>
<sequence length="287" mass="31802">MLAAACLLFLLSTMHVVIDADHVWQGFISAGGADEFFLDVSKNTFKNALYEMETLVGDAILIYRCYVVWQRTELIIAPVIGWVAIAVTGSHTVWSISQLSPTSANIIFLQETTAKWVISFYSMAFATNVIATSILAFKLWSVHQGSSRMRTTRSHVYPVLLVIMECGALYSMSLVTMLATYLTASNSAYIVIDMIGQIIPITFFMIIVRTAMLRFNDRTSQGLITHSGTSDRLPISRTMKVHIDHVRVVNTDVDVGTTSRVSSAHQNDSKVLDCPESPENIYSTGTK</sequence>
<dbReference type="EMBL" id="KV448394">
    <property type="protein sequence ID" value="OAX36780.1"/>
    <property type="molecule type" value="Genomic_DNA"/>
</dbReference>
<evidence type="ECO:0000313" key="4">
    <source>
        <dbReference type="EMBL" id="OAX36780.1"/>
    </source>
</evidence>
<accession>A0A1B7MVZ7</accession>
<feature type="transmembrane region" description="Helical" evidence="2">
    <location>
        <begin position="188"/>
        <end position="208"/>
    </location>
</feature>
<feature type="chain" id="PRO_5008597641" description="Family A G protein-coupled receptor-like protein" evidence="3">
    <location>
        <begin position="21"/>
        <end position="287"/>
    </location>
</feature>
<protein>
    <recommendedName>
        <fullName evidence="6">Family A G protein-coupled receptor-like protein</fullName>
    </recommendedName>
</protein>
<dbReference type="InParanoid" id="A0A1B7MVZ7"/>
<evidence type="ECO:0000256" key="3">
    <source>
        <dbReference type="SAM" id="SignalP"/>
    </source>
</evidence>
<name>A0A1B7MVZ7_9AGAM</name>
<keyword evidence="2" id="KW-0472">Membrane</keyword>
<proteinExistence type="predicted"/>
<gene>
    <name evidence="4" type="ORF">K503DRAFT_694469</name>
</gene>
<evidence type="ECO:0000313" key="5">
    <source>
        <dbReference type="Proteomes" id="UP000092154"/>
    </source>
</evidence>
<feature type="transmembrane region" description="Helical" evidence="2">
    <location>
        <begin position="116"/>
        <end position="137"/>
    </location>
</feature>
<keyword evidence="3" id="KW-0732">Signal</keyword>
<keyword evidence="2" id="KW-0812">Transmembrane</keyword>
<evidence type="ECO:0000256" key="2">
    <source>
        <dbReference type="SAM" id="Phobius"/>
    </source>
</evidence>
<feature type="transmembrane region" description="Helical" evidence="2">
    <location>
        <begin position="158"/>
        <end position="182"/>
    </location>
</feature>
<evidence type="ECO:0000256" key="1">
    <source>
        <dbReference type="SAM" id="MobiDB-lite"/>
    </source>
</evidence>
<evidence type="ECO:0008006" key="6">
    <source>
        <dbReference type="Google" id="ProtNLM"/>
    </source>
</evidence>